<name>A0A9N9RJ36_9DIPT</name>
<accession>A0A9N9RJ36</accession>
<dbReference type="AlphaFoldDB" id="A0A9N9RJ36"/>
<keyword evidence="1" id="KW-0862">Zinc</keyword>
<dbReference type="EMBL" id="OU895877">
    <property type="protein sequence ID" value="CAG9797772.1"/>
    <property type="molecule type" value="Genomic_DNA"/>
</dbReference>
<dbReference type="Gene3D" id="3.40.1800.20">
    <property type="match status" value="1"/>
</dbReference>
<sequence>MRSNNIKTKVGRGRPKRLREVEISGEIDENQNPKKNRIEILDESVDKLKLFEERFKEAIKTGIDLFHDRISLSAISLKERLAYMIILKKIMTTIEWKFKRLVSTKQQMECLTRKAIESPKERKNMLTIMEKFVEYKLKSFPGKTRHFKAESIAKHYQCELKCYGVTQEILSTKIDELVKTIEVTEGPISRIEKNPKNIIKILKVKNNVCRLCGSKKNLIYSINQRKENIRFKEVVEYFCRVNIRDNDNLPHLVCKGCKDYIENFSKFSEQVNNFQNKLDSDTENYVVPKEFIKTETVYLDYEEDTNSGNRSTVDFIDGSSHECTEYSVNEIEVGVNYICCNDNLVTINSPSLCETRNEIPIIEPDIIQNTPVNEAAQDNDDYEMSHVISCSEVSTSTPKSTSTKQCKIVLERLPIKYVPSDSEESQEELEEVNTTNSPHVRSVSSLEIDFQTIQSAVSDLIELKLEILKDNLAADSSYESSY</sequence>
<keyword evidence="4" id="KW-1185">Reference proteome</keyword>
<gene>
    <name evidence="3" type="ORF">CHIRRI_LOCUS760</name>
</gene>
<evidence type="ECO:0000313" key="4">
    <source>
        <dbReference type="Proteomes" id="UP001153620"/>
    </source>
</evidence>
<feature type="binding site" evidence="1">
    <location>
        <position position="254"/>
    </location>
    <ligand>
        <name>Zn(2+)</name>
        <dbReference type="ChEBI" id="CHEBI:29105"/>
    </ligand>
</feature>
<dbReference type="Proteomes" id="UP001153620">
    <property type="component" value="Chromosome 1"/>
</dbReference>
<dbReference type="GO" id="GO:0008270">
    <property type="term" value="F:zinc ion binding"/>
    <property type="evidence" value="ECO:0007669"/>
    <property type="project" value="UniProtKB-UniRule"/>
</dbReference>
<reference evidence="3" key="2">
    <citation type="submission" date="2022-10" db="EMBL/GenBank/DDBJ databases">
        <authorList>
            <consortium name="ENA_rothamsted_submissions"/>
            <consortium name="culmorum"/>
            <person name="King R."/>
        </authorList>
    </citation>
    <scope>NUCLEOTIDE SEQUENCE</scope>
</reference>
<feature type="domain" description="ZAD" evidence="2">
    <location>
        <begin position="207"/>
        <end position="281"/>
    </location>
</feature>
<feature type="binding site" evidence="1">
    <location>
        <position position="257"/>
    </location>
    <ligand>
        <name>Zn(2+)</name>
        <dbReference type="ChEBI" id="CHEBI:29105"/>
    </ligand>
</feature>
<feature type="binding site" evidence="1">
    <location>
        <position position="209"/>
    </location>
    <ligand>
        <name>Zn(2+)</name>
        <dbReference type="ChEBI" id="CHEBI:29105"/>
    </ligand>
</feature>
<dbReference type="SMART" id="SM00868">
    <property type="entry name" value="zf-AD"/>
    <property type="match status" value="1"/>
</dbReference>
<proteinExistence type="predicted"/>
<dbReference type="PROSITE" id="PS51915">
    <property type="entry name" value="ZAD"/>
    <property type="match status" value="1"/>
</dbReference>
<dbReference type="OrthoDB" id="7764603at2759"/>
<keyword evidence="1" id="KW-0863">Zinc-finger</keyword>
<dbReference type="SUPFAM" id="SSF57716">
    <property type="entry name" value="Glucocorticoid receptor-like (DNA-binding domain)"/>
    <property type="match status" value="1"/>
</dbReference>
<evidence type="ECO:0000313" key="3">
    <source>
        <dbReference type="EMBL" id="CAG9797772.1"/>
    </source>
</evidence>
<feature type="binding site" evidence="1">
    <location>
        <position position="212"/>
    </location>
    <ligand>
        <name>Zn(2+)</name>
        <dbReference type="ChEBI" id="CHEBI:29105"/>
    </ligand>
</feature>
<dbReference type="InterPro" id="IPR012934">
    <property type="entry name" value="Znf_AD"/>
</dbReference>
<keyword evidence="1" id="KW-0479">Metal-binding</keyword>
<organism evidence="3 4">
    <name type="scientific">Chironomus riparius</name>
    <dbReference type="NCBI Taxonomy" id="315576"/>
    <lineage>
        <taxon>Eukaryota</taxon>
        <taxon>Metazoa</taxon>
        <taxon>Ecdysozoa</taxon>
        <taxon>Arthropoda</taxon>
        <taxon>Hexapoda</taxon>
        <taxon>Insecta</taxon>
        <taxon>Pterygota</taxon>
        <taxon>Neoptera</taxon>
        <taxon>Endopterygota</taxon>
        <taxon>Diptera</taxon>
        <taxon>Nematocera</taxon>
        <taxon>Chironomoidea</taxon>
        <taxon>Chironomidae</taxon>
        <taxon>Chironominae</taxon>
        <taxon>Chironomus</taxon>
    </lineage>
</organism>
<reference evidence="3" key="1">
    <citation type="submission" date="2022-01" db="EMBL/GenBank/DDBJ databases">
        <authorList>
            <person name="King R."/>
        </authorList>
    </citation>
    <scope>NUCLEOTIDE SEQUENCE</scope>
</reference>
<protein>
    <recommendedName>
        <fullName evidence="2">ZAD domain-containing protein</fullName>
    </recommendedName>
</protein>
<dbReference type="GO" id="GO:0005634">
    <property type="term" value="C:nucleus"/>
    <property type="evidence" value="ECO:0007669"/>
    <property type="project" value="InterPro"/>
</dbReference>
<evidence type="ECO:0000259" key="2">
    <source>
        <dbReference type="PROSITE" id="PS51915"/>
    </source>
</evidence>
<evidence type="ECO:0000256" key="1">
    <source>
        <dbReference type="PROSITE-ProRule" id="PRU01263"/>
    </source>
</evidence>
<dbReference type="Pfam" id="PF07776">
    <property type="entry name" value="zf-AD"/>
    <property type="match status" value="1"/>
</dbReference>